<feature type="compositionally biased region" description="Basic residues" evidence="1">
    <location>
        <begin position="88"/>
        <end position="97"/>
    </location>
</feature>
<evidence type="ECO:0000313" key="2">
    <source>
        <dbReference type="EMBL" id="CAI6352264.1"/>
    </source>
</evidence>
<evidence type="ECO:0000256" key="1">
    <source>
        <dbReference type="SAM" id="MobiDB-lite"/>
    </source>
</evidence>
<keyword evidence="3" id="KW-1185">Reference proteome</keyword>
<dbReference type="Proteomes" id="UP001160148">
    <property type="component" value="Unassembled WGS sequence"/>
</dbReference>
<organism evidence="2 3">
    <name type="scientific">Macrosiphum euphorbiae</name>
    <name type="common">potato aphid</name>
    <dbReference type="NCBI Taxonomy" id="13131"/>
    <lineage>
        <taxon>Eukaryota</taxon>
        <taxon>Metazoa</taxon>
        <taxon>Ecdysozoa</taxon>
        <taxon>Arthropoda</taxon>
        <taxon>Hexapoda</taxon>
        <taxon>Insecta</taxon>
        <taxon>Pterygota</taxon>
        <taxon>Neoptera</taxon>
        <taxon>Paraneoptera</taxon>
        <taxon>Hemiptera</taxon>
        <taxon>Sternorrhyncha</taxon>
        <taxon>Aphidomorpha</taxon>
        <taxon>Aphidoidea</taxon>
        <taxon>Aphididae</taxon>
        <taxon>Macrosiphini</taxon>
        <taxon>Macrosiphum</taxon>
    </lineage>
</organism>
<gene>
    <name evidence="2" type="ORF">MEUPH1_LOCUS8528</name>
</gene>
<name>A0AAV0W8S0_9HEMI</name>
<proteinExistence type="predicted"/>
<evidence type="ECO:0000313" key="3">
    <source>
        <dbReference type="Proteomes" id="UP001160148"/>
    </source>
</evidence>
<dbReference type="AlphaFoldDB" id="A0AAV0W8S0"/>
<dbReference type="EMBL" id="CARXXK010000001">
    <property type="protein sequence ID" value="CAI6352264.1"/>
    <property type="molecule type" value="Genomic_DNA"/>
</dbReference>
<feature type="region of interest" description="Disordered" evidence="1">
    <location>
        <begin position="71"/>
        <end position="104"/>
    </location>
</feature>
<accession>A0AAV0W8S0</accession>
<protein>
    <submittedName>
        <fullName evidence="2">Uncharacterized protein</fullName>
    </submittedName>
</protein>
<sequence>MGHHRTAAHYSGGTVSEYFIPRSASAHDLCSAIEMQKIPPPLPPSALRTAAATLARPPRQPATCRDKMVTFEDEKRAAFDHQQSQLQQHRRQNQHHRSSGDLIV</sequence>
<comment type="caution">
    <text evidence="2">The sequence shown here is derived from an EMBL/GenBank/DDBJ whole genome shotgun (WGS) entry which is preliminary data.</text>
</comment>
<reference evidence="2 3" key="1">
    <citation type="submission" date="2023-01" db="EMBL/GenBank/DDBJ databases">
        <authorList>
            <person name="Whitehead M."/>
        </authorList>
    </citation>
    <scope>NUCLEOTIDE SEQUENCE [LARGE SCALE GENOMIC DNA]</scope>
</reference>